<protein>
    <recommendedName>
        <fullName evidence="6">Dihydroorotase</fullName>
    </recommendedName>
</protein>
<dbReference type="PIRSF" id="PIRSF001237">
    <property type="entry name" value="DHOdimr"/>
    <property type="match status" value="1"/>
</dbReference>
<evidence type="ECO:0000256" key="3">
    <source>
        <dbReference type="ARBA" id="ARBA00022833"/>
    </source>
</evidence>
<keyword evidence="1" id="KW-0479">Metal-binding</keyword>
<dbReference type="GO" id="GO:0044205">
    <property type="term" value="P:'de novo' UMP biosynthetic process"/>
    <property type="evidence" value="ECO:0007669"/>
    <property type="project" value="UniProtKB-UniPathway"/>
</dbReference>
<proteinExistence type="inferred from homology"/>
<dbReference type="NCBIfam" id="TIGR00856">
    <property type="entry name" value="pyrC_dimer"/>
    <property type="match status" value="1"/>
</dbReference>
<dbReference type="HAMAP" id="MF_00219">
    <property type="entry name" value="PyrC_classII"/>
    <property type="match status" value="1"/>
</dbReference>
<dbReference type="PROSITE" id="PS00483">
    <property type="entry name" value="DIHYDROOROTASE_2"/>
    <property type="match status" value="1"/>
</dbReference>
<keyword evidence="2" id="KW-0378">Hydrolase</keyword>
<evidence type="ECO:0000313" key="5">
    <source>
        <dbReference type="EMBL" id="CAD9152273.1"/>
    </source>
</evidence>
<sequence length="356" mass="39471">MAEEAPAKRLEILAPDDFHHHFRDAPFLENTVPHAARQFRRVLAMPNLVPPVTSVEAALAYRDRILACLPADIKEGEFTPLMTLYLTDRTSPDEIRKAVASEHVHAVKLYPAGATTNSDFGVTDYNLIAPALQTMEETGLLLLVHGESTDHTVDIFEREQSFYQTVLPMIISRYPRLRVVCEHITSAFAASFVESQGPNVAATITAHHLLHNRNAIFKGGINPHYYCLPILKTEWDRQKLLECATSGNPKFFLGTDSAPHTVGRKECSCGCAGCFTAHAAVEFVAEAFESVGRLEALEGFVSKHGAAFYGLPVTEERRVLERRAWTVPESFPFGPEVVKPLRAGQPVEWKLLPQGS</sequence>
<name>A0A7S1W7D5_ALECA</name>
<evidence type="ECO:0000256" key="1">
    <source>
        <dbReference type="ARBA" id="ARBA00022723"/>
    </source>
</evidence>
<dbReference type="GO" id="GO:0004151">
    <property type="term" value="F:dihydroorotase activity"/>
    <property type="evidence" value="ECO:0007669"/>
    <property type="project" value="InterPro"/>
</dbReference>
<keyword evidence="4" id="KW-0665">Pyrimidine biosynthesis</keyword>
<dbReference type="PANTHER" id="PTHR43137:SF1">
    <property type="entry name" value="DIHYDROOROTASE"/>
    <property type="match status" value="1"/>
</dbReference>
<dbReference type="Gene3D" id="3.20.20.140">
    <property type="entry name" value="Metal-dependent hydrolases"/>
    <property type="match status" value="1"/>
</dbReference>
<dbReference type="PANTHER" id="PTHR43137">
    <property type="entry name" value="DIHYDROOROTASE"/>
    <property type="match status" value="1"/>
</dbReference>
<evidence type="ECO:0000256" key="4">
    <source>
        <dbReference type="ARBA" id="ARBA00022975"/>
    </source>
</evidence>
<dbReference type="InterPro" id="IPR002195">
    <property type="entry name" value="Dihydroorotase_CS"/>
</dbReference>
<reference evidence="5" key="1">
    <citation type="submission" date="2021-01" db="EMBL/GenBank/DDBJ databases">
        <authorList>
            <person name="Corre E."/>
            <person name="Pelletier E."/>
            <person name="Niang G."/>
            <person name="Scheremetjew M."/>
            <person name="Finn R."/>
            <person name="Kale V."/>
            <person name="Holt S."/>
            <person name="Cochrane G."/>
            <person name="Meng A."/>
            <person name="Brown T."/>
            <person name="Cohen L."/>
        </authorList>
    </citation>
    <scope>NUCLEOTIDE SEQUENCE</scope>
    <source>
        <strain evidence="5">OF101</strain>
    </source>
</reference>
<dbReference type="GO" id="GO:0046872">
    <property type="term" value="F:metal ion binding"/>
    <property type="evidence" value="ECO:0007669"/>
    <property type="project" value="UniProtKB-KW"/>
</dbReference>
<organism evidence="5">
    <name type="scientific">Alexandrium catenella</name>
    <name type="common">Red tide dinoflagellate</name>
    <name type="synonym">Gonyaulax catenella</name>
    <dbReference type="NCBI Taxonomy" id="2925"/>
    <lineage>
        <taxon>Eukaryota</taxon>
        <taxon>Sar</taxon>
        <taxon>Alveolata</taxon>
        <taxon>Dinophyceae</taxon>
        <taxon>Gonyaulacales</taxon>
        <taxon>Pyrocystaceae</taxon>
        <taxon>Alexandrium</taxon>
    </lineage>
</organism>
<gene>
    <name evidence="5" type="ORF">ACAT0790_LOCUS32367</name>
</gene>
<accession>A0A7S1W7D5</accession>
<dbReference type="InterPro" id="IPR004721">
    <property type="entry name" value="DHOdimr"/>
</dbReference>
<dbReference type="AlphaFoldDB" id="A0A7S1W7D5"/>
<dbReference type="InterPro" id="IPR032466">
    <property type="entry name" value="Metal_Hydrolase"/>
</dbReference>
<dbReference type="GO" id="GO:0006207">
    <property type="term" value="P:'de novo' pyrimidine nucleobase biosynthetic process"/>
    <property type="evidence" value="ECO:0007669"/>
    <property type="project" value="TreeGrafter"/>
</dbReference>
<dbReference type="UniPathway" id="UPA00070">
    <property type="reaction ID" value="UER00117"/>
</dbReference>
<dbReference type="GO" id="GO:0005737">
    <property type="term" value="C:cytoplasm"/>
    <property type="evidence" value="ECO:0007669"/>
    <property type="project" value="TreeGrafter"/>
</dbReference>
<dbReference type="SUPFAM" id="SSF51556">
    <property type="entry name" value="Metallo-dependent hydrolases"/>
    <property type="match status" value="1"/>
</dbReference>
<dbReference type="EMBL" id="HBGE01053778">
    <property type="protein sequence ID" value="CAD9152273.1"/>
    <property type="molecule type" value="Transcribed_RNA"/>
</dbReference>
<evidence type="ECO:0008006" key="6">
    <source>
        <dbReference type="Google" id="ProtNLM"/>
    </source>
</evidence>
<dbReference type="CDD" id="cd01294">
    <property type="entry name" value="DHOase"/>
    <property type="match status" value="1"/>
</dbReference>
<keyword evidence="3" id="KW-0862">Zinc</keyword>
<evidence type="ECO:0000256" key="2">
    <source>
        <dbReference type="ARBA" id="ARBA00022801"/>
    </source>
</evidence>